<feature type="compositionally biased region" description="Basic and acidic residues" evidence="1">
    <location>
        <begin position="200"/>
        <end position="209"/>
    </location>
</feature>
<evidence type="ECO:0000313" key="6">
    <source>
        <dbReference type="Proteomes" id="UP001154420"/>
    </source>
</evidence>
<comment type="caution">
    <text evidence="5">The sequence shown here is derived from an EMBL/GenBank/DDBJ whole genome shotgun (WGS) entry which is preliminary data.</text>
</comment>
<evidence type="ECO:0000256" key="3">
    <source>
        <dbReference type="SAM" id="SignalP"/>
    </source>
</evidence>
<feature type="compositionally biased region" description="Acidic residues" evidence="1">
    <location>
        <begin position="183"/>
        <end position="192"/>
    </location>
</feature>
<dbReference type="Proteomes" id="UP001154420">
    <property type="component" value="Unassembled WGS sequence"/>
</dbReference>
<gene>
    <name evidence="5" type="ORF">D5281_12170</name>
</gene>
<feature type="region of interest" description="Disordered" evidence="1">
    <location>
        <begin position="182"/>
        <end position="217"/>
    </location>
</feature>
<evidence type="ECO:0000259" key="4">
    <source>
        <dbReference type="Pfam" id="PF14283"/>
    </source>
</evidence>
<dbReference type="Pfam" id="PF14283">
    <property type="entry name" value="CD1107-like"/>
    <property type="match status" value="1"/>
</dbReference>
<evidence type="ECO:0000256" key="1">
    <source>
        <dbReference type="SAM" id="MobiDB-lite"/>
    </source>
</evidence>
<reference evidence="5" key="1">
    <citation type="submission" date="2018-09" db="EMBL/GenBank/DDBJ databases">
        <title>Murine metabolic-syndrome-specific gut microbial biobank.</title>
        <authorList>
            <person name="Liu C."/>
        </authorList>
    </citation>
    <scope>NUCLEOTIDE SEQUENCE</scope>
    <source>
        <strain evidence="5">D42-62</strain>
    </source>
</reference>
<evidence type="ECO:0000313" key="5">
    <source>
        <dbReference type="EMBL" id="NBJ93327.1"/>
    </source>
</evidence>
<proteinExistence type="predicted"/>
<feature type="region of interest" description="Disordered" evidence="1">
    <location>
        <begin position="40"/>
        <end position="61"/>
    </location>
</feature>
<dbReference type="OrthoDB" id="1951836at2"/>
<keyword evidence="2" id="KW-1133">Transmembrane helix</keyword>
<protein>
    <submittedName>
        <fullName evidence="5">DUF4366 domain-containing protein</fullName>
    </submittedName>
</protein>
<keyword evidence="2" id="KW-0812">Transmembrane</keyword>
<name>A0A9X5GTT1_9FIRM</name>
<evidence type="ECO:0000256" key="2">
    <source>
        <dbReference type="SAM" id="Phobius"/>
    </source>
</evidence>
<feature type="chain" id="PRO_5040838078" evidence="3">
    <location>
        <begin position="29"/>
        <end position="217"/>
    </location>
</feature>
<feature type="domain" description="Mobile element protein CD1107-like" evidence="4">
    <location>
        <begin position="54"/>
        <end position="133"/>
    </location>
</feature>
<dbReference type="RefSeq" id="WP_160275474.1">
    <property type="nucleotide sequence ID" value="NZ_QZDT01000018.1"/>
</dbReference>
<feature type="signal peptide" evidence="3">
    <location>
        <begin position="1"/>
        <end position="28"/>
    </location>
</feature>
<dbReference type="InterPro" id="IPR025376">
    <property type="entry name" value="CD1107-like_dom"/>
</dbReference>
<sequence length="217" mass="24174">MKKTVRNLAAMLVMAAAVLLSGKMTAYAYVDETAEAVPEPVISEETPEETETTPFSVAGNGQLLDDISDDETKQFLTVQTKNGNTFFMVIDRSRNSENVYMLSLIDENDLAEFLGEDETELEEEKPAVAVEEPRLEPVQEEPRTEPEKGGMGMGAVLTMILLGAGSIGAYYYFKIWKPKREEEEAESEDLEFYDGGAYVNEDRENGKEEGESEEPED</sequence>
<organism evidence="5 6">
    <name type="scientific">Parablautia muri</name>
    <dbReference type="NCBI Taxonomy" id="2320879"/>
    <lineage>
        <taxon>Bacteria</taxon>
        <taxon>Bacillati</taxon>
        <taxon>Bacillota</taxon>
        <taxon>Clostridia</taxon>
        <taxon>Lachnospirales</taxon>
        <taxon>Lachnospiraceae</taxon>
        <taxon>Parablautia</taxon>
    </lineage>
</organism>
<keyword evidence="6" id="KW-1185">Reference proteome</keyword>
<keyword evidence="3" id="KW-0732">Signal</keyword>
<accession>A0A9X5GTT1</accession>
<feature type="transmembrane region" description="Helical" evidence="2">
    <location>
        <begin position="151"/>
        <end position="173"/>
    </location>
</feature>
<dbReference type="EMBL" id="QZDT01000018">
    <property type="protein sequence ID" value="NBJ93327.1"/>
    <property type="molecule type" value="Genomic_DNA"/>
</dbReference>
<keyword evidence="2" id="KW-0472">Membrane</keyword>
<dbReference type="AlphaFoldDB" id="A0A9X5GTT1"/>